<dbReference type="RefSeq" id="WP_107492552.1">
    <property type="nucleotide sequence ID" value="NZ_PZKC01000003.1"/>
</dbReference>
<dbReference type="AlphaFoldDB" id="A0A2T4IHT9"/>
<dbReference type="PANTHER" id="PTHR30033">
    <property type="entry name" value="FLAGELLAR HOOK-ASSOCIATED PROTEIN 1"/>
    <property type="match status" value="1"/>
</dbReference>
<dbReference type="SUPFAM" id="SSF64518">
    <property type="entry name" value="Phase 1 flagellin"/>
    <property type="match status" value="1"/>
</dbReference>
<keyword evidence="9" id="KW-0966">Cell projection</keyword>
<evidence type="ECO:0000256" key="6">
    <source>
        <dbReference type="ARBA" id="ARBA00023143"/>
    </source>
</evidence>
<proteinExistence type="inferred from homology"/>
<dbReference type="GO" id="GO:0044780">
    <property type="term" value="P:bacterial-type flagellum assembly"/>
    <property type="evidence" value="ECO:0007669"/>
    <property type="project" value="InterPro"/>
</dbReference>
<accession>A0A2T4IHT9</accession>
<evidence type="ECO:0000259" key="8">
    <source>
        <dbReference type="Pfam" id="PF22638"/>
    </source>
</evidence>
<name>A0A2T4IHT9_9RHOO</name>
<evidence type="ECO:0000256" key="5">
    <source>
        <dbReference type="ARBA" id="ARBA00022525"/>
    </source>
</evidence>
<evidence type="ECO:0000259" key="7">
    <source>
        <dbReference type="Pfam" id="PF06429"/>
    </source>
</evidence>
<dbReference type="OrthoDB" id="9802553at2"/>
<evidence type="ECO:0000256" key="2">
    <source>
        <dbReference type="ARBA" id="ARBA00004613"/>
    </source>
</evidence>
<dbReference type="GO" id="GO:0005576">
    <property type="term" value="C:extracellular region"/>
    <property type="evidence" value="ECO:0007669"/>
    <property type="project" value="UniProtKB-SubCell"/>
</dbReference>
<reference evidence="9 10" key="1">
    <citation type="submission" date="2018-03" db="EMBL/GenBank/DDBJ databases">
        <authorList>
            <person name="Keele B.F."/>
        </authorList>
    </citation>
    <scope>NUCLEOTIDE SEQUENCE [LARGE SCALE GENOMIC DNA]</scope>
    <source>
        <strain evidence="9 10">D20</strain>
    </source>
</reference>
<comment type="similarity">
    <text evidence="3">Belongs to the flagella basal body rod proteins family.</text>
</comment>
<organism evidence="9 10">
    <name type="scientific">Pseudothauera lacus</name>
    <dbReference type="NCBI Taxonomy" id="2136175"/>
    <lineage>
        <taxon>Bacteria</taxon>
        <taxon>Pseudomonadati</taxon>
        <taxon>Pseudomonadota</taxon>
        <taxon>Betaproteobacteria</taxon>
        <taxon>Rhodocyclales</taxon>
        <taxon>Zoogloeaceae</taxon>
        <taxon>Pseudothauera</taxon>
    </lineage>
</organism>
<evidence type="ECO:0000313" key="10">
    <source>
        <dbReference type="Proteomes" id="UP000241193"/>
    </source>
</evidence>
<evidence type="ECO:0000256" key="3">
    <source>
        <dbReference type="ARBA" id="ARBA00009677"/>
    </source>
</evidence>
<dbReference type="InterPro" id="IPR010930">
    <property type="entry name" value="Flg_bb/hook_C_dom"/>
</dbReference>
<evidence type="ECO:0000313" key="9">
    <source>
        <dbReference type="EMBL" id="PTD97352.1"/>
    </source>
</evidence>
<gene>
    <name evidence="9" type="ORF">C8261_04935</name>
</gene>
<dbReference type="Pfam" id="PF06429">
    <property type="entry name" value="Flg_bbr_C"/>
    <property type="match status" value="1"/>
</dbReference>
<dbReference type="PANTHER" id="PTHR30033:SF1">
    <property type="entry name" value="FLAGELLAR HOOK-ASSOCIATED PROTEIN 1"/>
    <property type="match status" value="1"/>
</dbReference>
<reference evidence="9 10" key="2">
    <citation type="submission" date="2018-04" db="EMBL/GenBank/DDBJ databases">
        <title>Thauera lacus sp. nov., isolated from an saline lake in Inner Mongolia, China.</title>
        <authorList>
            <person name="Liang Q.-Y."/>
        </authorList>
    </citation>
    <scope>NUCLEOTIDE SEQUENCE [LARGE SCALE GENOMIC DNA]</scope>
    <source>
        <strain evidence="9 10">D20</strain>
    </source>
</reference>
<dbReference type="Proteomes" id="UP000241193">
    <property type="component" value="Unassembled WGS sequence"/>
</dbReference>
<dbReference type="PRINTS" id="PR01005">
    <property type="entry name" value="FLGHOOKAP1"/>
</dbReference>
<evidence type="ECO:0000256" key="1">
    <source>
        <dbReference type="ARBA" id="ARBA00004365"/>
    </source>
</evidence>
<keyword evidence="9" id="KW-0969">Cilium</keyword>
<comment type="subcellular location">
    <subcellularLocation>
        <location evidence="1">Bacterial flagellum</location>
    </subcellularLocation>
    <subcellularLocation>
        <location evidence="2">Secreted</location>
    </subcellularLocation>
</comment>
<dbReference type="InterPro" id="IPR002371">
    <property type="entry name" value="FlgK"/>
</dbReference>
<dbReference type="GO" id="GO:0005198">
    <property type="term" value="F:structural molecule activity"/>
    <property type="evidence" value="ECO:0007669"/>
    <property type="project" value="InterPro"/>
</dbReference>
<feature type="domain" description="Flagellar basal-body/hook protein C-terminal" evidence="7">
    <location>
        <begin position="628"/>
        <end position="665"/>
    </location>
</feature>
<protein>
    <recommendedName>
        <fullName evidence="4">Flagellar hook-associated protein 1</fullName>
    </recommendedName>
</protein>
<dbReference type="Pfam" id="PF22638">
    <property type="entry name" value="FlgK_D1"/>
    <property type="match status" value="1"/>
</dbReference>
<sequence>MSGLLSIGLTGLNAAQAQLLTTGHNITNAGVEGYHRQTVIQKNATPQFTGAGFFGKGTQIAAVTRSYNEFLEGQVLNASTKVAEYTAYNQQINQINNLLADASSGLSSVMEGFFAGVQEVASNPTSVAARQALISSAEALVSRFKTMDARLTEVREGVEGEIKSTVAQINMMAGAIAEMNRRIAQSQVAGPSVAANDLLDQREQLVAELNKLVKTSTVTETDGSLSVFIGTGQGLVVGNTANTLGAVQNPNDPQRTAIALVAQNGIAAILPESLITGGTLGGLLGFRAETLDTAQNTLGQIAIGLAVAFNSQHTLGVDLSGVLGKDFFAVPEAAVMPLGAASVSYDAANIAGLTSSDYELRNVGGVFTLKRLADGAEFAATPPVAPATDYTFAQDGLNIAVSAATLADGRTALIQPTRYAARDIGVAISDPREIAAGGPVSAEAPLSNLGNGAISNIRVVDVSGMPVTTAGVPDFGDLTLSFAGVNDYTLSLTSSGGATVALTPATYSLGSDTQGRTFTATVTPDPLDPATTYTFEFTLSGSPTGTDTFRFSPTEAGTADNRNAVALGALQTSKQMLASADGTPTATFQSVYAQMVTQVGNKTREVQVNLKAQESLFNQAMDARDSLSGVNLDEEAANLIRYQQAYQAAAKVMSVAQTMFDEVLSIAR</sequence>
<comment type="caution">
    <text evidence="9">The sequence shown here is derived from an EMBL/GenBank/DDBJ whole genome shotgun (WGS) entry which is preliminary data.</text>
</comment>
<dbReference type="EMBL" id="PZKC01000003">
    <property type="protein sequence ID" value="PTD97352.1"/>
    <property type="molecule type" value="Genomic_DNA"/>
</dbReference>
<keyword evidence="10" id="KW-1185">Reference proteome</keyword>
<evidence type="ECO:0000256" key="4">
    <source>
        <dbReference type="ARBA" id="ARBA00016244"/>
    </source>
</evidence>
<dbReference type="GO" id="GO:0009424">
    <property type="term" value="C:bacterial-type flagellum hook"/>
    <property type="evidence" value="ECO:0007669"/>
    <property type="project" value="InterPro"/>
</dbReference>
<keyword evidence="6" id="KW-0975">Bacterial flagellum</keyword>
<dbReference type="InterPro" id="IPR053927">
    <property type="entry name" value="FlgK_helical"/>
</dbReference>
<keyword evidence="5" id="KW-0964">Secreted</keyword>
<keyword evidence="9" id="KW-0282">Flagellum</keyword>
<dbReference type="NCBIfam" id="TIGR02492">
    <property type="entry name" value="flgK_ends"/>
    <property type="match status" value="1"/>
</dbReference>
<feature type="domain" description="Flagellar hook-associated protein FlgK helical" evidence="8">
    <location>
        <begin position="93"/>
        <end position="328"/>
    </location>
</feature>